<keyword evidence="4" id="KW-0067">ATP-binding</keyword>
<evidence type="ECO:0000256" key="6">
    <source>
        <dbReference type="ARBA" id="ARBA00022989"/>
    </source>
</evidence>
<dbReference type="Pfam" id="PF00690">
    <property type="entry name" value="Cation_ATPase_N"/>
    <property type="match status" value="1"/>
</dbReference>
<dbReference type="InterPro" id="IPR023298">
    <property type="entry name" value="ATPase_P-typ_TM_dom_sf"/>
</dbReference>
<dbReference type="NCBIfam" id="TIGR01494">
    <property type="entry name" value="ATPase_P-type"/>
    <property type="match status" value="2"/>
</dbReference>
<evidence type="ECO:0000256" key="4">
    <source>
        <dbReference type="ARBA" id="ARBA00022840"/>
    </source>
</evidence>
<evidence type="ECO:0000256" key="8">
    <source>
        <dbReference type="SAM" id="Phobius"/>
    </source>
</evidence>
<dbReference type="SFLD" id="SFLDS00003">
    <property type="entry name" value="Haloacid_Dehalogenase"/>
    <property type="match status" value="1"/>
</dbReference>
<comment type="subcellular location">
    <subcellularLocation>
        <location evidence="1">Membrane</location>
        <topology evidence="1">Multi-pass membrane protein</topology>
    </subcellularLocation>
</comment>
<dbReference type="STRING" id="1797299.A3A25_03275"/>
<dbReference type="InterPro" id="IPR044492">
    <property type="entry name" value="P_typ_ATPase_HD_dom"/>
</dbReference>
<dbReference type="EMBL" id="MEYT01000010">
    <property type="protein sequence ID" value="OGD39207.1"/>
    <property type="molecule type" value="Genomic_DNA"/>
</dbReference>
<dbReference type="InterPro" id="IPR023299">
    <property type="entry name" value="ATPase_P-typ_cyto_dom_N"/>
</dbReference>
<feature type="transmembrane region" description="Helical" evidence="8">
    <location>
        <begin position="229"/>
        <end position="248"/>
    </location>
</feature>
<dbReference type="Gene3D" id="3.40.50.1000">
    <property type="entry name" value="HAD superfamily/HAD-like"/>
    <property type="match status" value="1"/>
</dbReference>
<evidence type="ECO:0000256" key="5">
    <source>
        <dbReference type="ARBA" id="ARBA00022967"/>
    </source>
</evidence>
<evidence type="ECO:0000256" key="3">
    <source>
        <dbReference type="ARBA" id="ARBA00022741"/>
    </source>
</evidence>
<dbReference type="Gene3D" id="1.20.1110.10">
    <property type="entry name" value="Calcium-transporting ATPase, transmembrane domain"/>
    <property type="match status" value="1"/>
</dbReference>
<dbReference type="InterPro" id="IPR006068">
    <property type="entry name" value="ATPase_P-typ_cation-transptr_C"/>
</dbReference>
<dbReference type="InterPro" id="IPR001757">
    <property type="entry name" value="P_typ_ATPase"/>
</dbReference>
<evidence type="ECO:0000259" key="9">
    <source>
        <dbReference type="SMART" id="SM00831"/>
    </source>
</evidence>
<dbReference type="GO" id="GO:0016020">
    <property type="term" value="C:membrane"/>
    <property type="evidence" value="ECO:0007669"/>
    <property type="project" value="UniProtKB-SubCell"/>
</dbReference>
<organism evidence="10 11">
    <name type="scientific">Candidatus Azambacteria bacterium RIFCSPLOWO2_01_FULL_46_26</name>
    <dbReference type="NCBI Taxonomy" id="1797299"/>
    <lineage>
        <taxon>Bacteria</taxon>
        <taxon>Candidatus Azamiibacteriota</taxon>
    </lineage>
</organism>
<dbReference type="SFLD" id="SFLDG00002">
    <property type="entry name" value="C1.7:_P-type_atpase_like"/>
    <property type="match status" value="1"/>
</dbReference>
<dbReference type="SFLD" id="SFLDF00027">
    <property type="entry name" value="p-type_atpase"/>
    <property type="match status" value="1"/>
</dbReference>
<dbReference type="InterPro" id="IPR008250">
    <property type="entry name" value="ATPase_P-typ_transduc_dom_A_sf"/>
</dbReference>
<dbReference type="Pfam" id="PF00689">
    <property type="entry name" value="Cation_ATPase_C"/>
    <property type="match status" value="1"/>
</dbReference>
<reference evidence="10 11" key="1">
    <citation type="journal article" date="2016" name="Nat. Commun.">
        <title>Thousands of microbial genomes shed light on interconnected biogeochemical processes in an aquifer system.</title>
        <authorList>
            <person name="Anantharaman K."/>
            <person name="Brown C.T."/>
            <person name="Hug L.A."/>
            <person name="Sharon I."/>
            <person name="Castelle C.J."/>
            <person name="Probst A.J."/>
            <person name="Thomas B.C."/>
            <person name="Singh A."/>
            <person name="Wilkins M.J."/>
            <person name="Karaoz U."/>
            <person name="Brodie E.L."/>
            <person name="Williams K.H."/>
            <person name="Hubbard S.S."/>
            <person name="Banfield J.F."/>
        </authorList>
    </citation>
    <scope>NUCLEOTIDE SEQUENCE [LARGE SCALE GENOMIC DNA]</scope>
</reference>
<feature type="transmembrane region" description="Helical" evidence="8">
    <location>
        <begin position="700"/>
        <end position="722"/>
    </location>
</feature>
<dbReference type="GO" id="GO:0016887">
    <property type="term" value="F:ATP hydrolysis activity"/>
    <property type="evidence" value="ECO:0007669"/>
    <property type="project" value="InterPro"/>
</dbReference>
<name>A0A1F5C8L7_9BACT</name>
<keyword evidence="3" id="KW-0547">Nucleotide-binding</keyword>
<keyword evidence="5" id="KW-1278">Translocase</keyword>
<feature type="transmembrane region" description="Helical" evidence="8">
    <location>
        <begin position="260"/>
        <end position="283"/>
    </location>
</feature>
<dbReference type="SUPFAM" id="SSF81665">
    <property type="entry name" value="Calcium ATPase, transmembrane domain M"/>
    <property type="match status" value="1"/>
</dbReference>
<dbReference type="AlphaFoldDB" id="A0A1F5C8L7"/>
<dbReference type="Pfam" id="PF00122">
    <property type="entry name" value="E1-E2_ATPase"/>
    <property type="match status" value="1"/>
</dbReference>
<gene>
    <name evidence="10" type="ORF">A3A25_03275</name>
</gene>
<protein>
    <recommendedName>
        <fullName evidence="9">Cation-transporting P-type ATPase N-terminal domain-containing protein</fullName>
    </recommendedName>
</protein>
<evidence type="ECO:0000313" key="11">
    <source>
        <dbReference type="Proteomes" id="UP000178969"/>
    </source>
</evidence>
<dbReference type="PANTHER" id="PTHR42861">
    <property type="entry name" value="CALCIUM-TRANSPORTING ATPASE"/>
    <property type="match status" value="1"/>
</dbReference>
<dbReference type="FunFam" id="3.40.50.1000:FF:000001">
    <property type="entry name" value="Phospholipid-transporting ATPase IC"/>
    <property type="match status" value="1"/>
</dbReference>
<dbReference type="PROSITE" id="PS00154">
    <property type="entry name" value="ATPASE_E1_E2"/>
    <property type="match status" value="1"/>
</dbReference>
<evidence type="ECO:0000256" key="2">
    <source>
        <dbReference type="ARBA" id="ARBA00022692"/>
    </source>
</evidence>
<dbReference type="Pfam" id="PF00702">
    <property type="entry name" value="Hydrolase"/>
    <property type="match status" value="1"/>
</dbReference>
<feature type="transmembrane region" description="Helical" evidence="8">
    <location>
        <begin position="734"/>
        <end position="753"/>
    </location>
</feature>
<dbReference type="GO" id="GO:0005524">
    <property type="term" value="F:ATP binding"/>
    <property type="evidence" value="ECO:0007669"/>
    <property type="project" value="UniProtKB-KW"/>
</dbReference>
<accession>A0A1F5C8L7</accession>
<dbReference type="Gene3D" id="2.70.150.10">
    <property type="entry name" value="Calcium-transporting ATPase, cytoplasmic transduction domain A"/>
    <property type="match status" value="1"/>
</dbReference>
<dbReference type="InterPro" id="IPR059000">
    <property type="entry name" value="ATPase_P-type_domA"/>
</dbReference>
<feature type="transmembrane region" description="Helical" evidence="8">
    <location>
        <begin position="765"/>
        <end position="785"/>
    </location>
</feature>
<evidence type="ECO:0000313" key="10">
    <source>
        <dbReference type="EMBL" id="OGD39207.1"/>
    </source>
</evidence>
<feature type="domain" description="Cation-transporting P-type ATPase N-terminal" evidence="9">
    <location>
        <begin position="1"/>
        <end position="61"/>
    </location>
</feature>
<dbReference type="Gene3D" id="3.40.1110.10">
    <property type="entry name" value="Calcium-transporting ATPase, cytoplasmic domain N"/>
    <property type="match status" value="1"/>
</dbReference>
<sequence>METSLDSGIGHQEAARRQKKYGFNELAGKELRWTSVLLRQFKSYFIYLLVGAAVIAFALGGYIDGLMILLFVTINAVLGFYQEYHSEQTIKLLKKYVAAKSRVRRDGREIIIESREVVPGDILIVEAGDMLSADVRFFKDDNDLTIDESALTGESAPVSKTGGILPNPAKEIYQAKNIGFAGTVALSGRGEGIVFAAGADTQIGGIAHLAAATARESVFEKSINSFSKFILWLVLSTLFLIFLANLFIRGDGVRIGELFIFSIALAVSVIPEALPVVTTFSLSRGALRLAKNKVVVKRLSAIEDLGSIEVLCSDKTGTLTENKLTVAEIFSSNPQEALFYANLASEDGKRSNVAFDVALRAALSPKESEKISHYKRLDEIPFDPQRRKNCVLVESLPAQAGGGKRELIVRGAPENVIAFSKNLSETEREELNRQIVQEGRDGRRVFAVAKKELPSKSQVNLVEEEKKDLYFLGMISFADPIKSTAKAAIEKAERLGIKIKILTGDAKDVAGAVAHRLGLIDSPDKVITGEEFDKMPSAAQHLAVEEHSVFARVSPEQKYKVIQLLREKREVGFLGEGINDAPALKIANVALVVQGAADIAQEAADIVLLQKSLEVIVDGIKEGREVFANTMKYIKATLSSNFGNFYAVAVASLLIDFLPMLPLQILLVNLLSDFPMIAIATDNVDADELKKPREYQVREIVLLATILGLISAVFDFIFFGLFYRISPQVLQTNWFMASIITELFFLFSIRTHFFFARAKGPSRPLLWLSAAAFGATIILPFTDFGQSIFKFTPPTSSHLIMILSIAAVYFAITEGVKLLYYRFFNHGK</sequence>
<comment type="caution">
    <text evidence="10">The sequence shown here is derived from an EMBL/GenBank/DDBJ whole genome shotgun (WGS) entry which is preliminary data.</text>
</comment>
<dbReference type="InterPro" id="IPR023214">
    <property type="entry name" value="HAD_sf"/>
</dbReference>
<dbReference type="InterPro" id="IPR036412">
    <property type="entry name" value="HAD-like_sf"/>
</dbReference>
<dbReference type="InterPro" id="IPR018303">
    <property type="entry name" value="ATPase_P-typ_P_site"/>
</dbReference>
<dbReference type="SUPFAM" id="SSF56784">
    <property type="entry name" value="HAD-like"/>
    <property type="match status" value="1"/>
</dbReference>
<feature type="transmembrane region" description="Helical" evidence="8">
    <location>
        <begin position="797"/>
        <end position="820"/>
    </location>
</feature>
<dbReference type="InterPro" id="IPR004014">
    <property type="entry name" value="ATPase_P-typ_cation-transptr_N"/>
</dbReference>
<keyword evidence="6 8" id="KW-1133">Transmembrane helix</keyword>
<feature type="transmembrane region" description="Helical" evidence="8">
    <location>
        <begin position="41"/>
        <end position="60"/>
    </location>
</feature>
<dbReference type="SUPFAM" id="SSF81653">
    <property type="entry name" value="Calcium ATPase, transduction domain A"/>
    <property type="match status" value="1"/>
</dbReference>
<keyword evidence="2 8" id="KW-0812">Transmembrane</keyword>
<evidence type="ECO:0000256" key="1">
    <source>
        <dbReference type="ARBA" id="ARBA00004141"/>
    </source>
</evidence>
<proteinExistence type="predicted"/>
<dbReference type="PRINTS" id="PR00120">
    <property type="entry name" value="HATPASE"/>
</dbReference>
<dbReference type="SMART" id="SM00831">
    <property type="entry name" value="Cation_ATPase_N"/>
    <property type="match status" value="1"/>
</dbReference>
<dbReference type="Proteomes" id="UP000178969">
    <property type="component" value="Unassembled WGS sequence"/>
</dbReference>
<dbReference type="PRINTS" id="PR00119">
    <property type="entry name" value="CATATPASE"/>
</dbReference>
<evidence type="ECO:0000256" key="7">
    <source>
        <dbReference type="ARBA" id="ARBA00023136"/>
    </source>
</evidence>
<keyword evidence="7 8" id="KW-0472">Membrane</keyword>